<evidence type="ECO:0000313" key="2">
    <source>
        <dbReference type="EMBL" id="GMR42657.1"/>
    </source>
</evidence>
<evidence type="ECO:0000313" key="3">
    <source>
        <dbReference type="Proteomes" id="UP001328107"/>
    </source>
</evidence>
<evidence type="ECO:0000256" key="1">
    <source>
        <dbReference type="SAM" id="MobiDB-lite"/>
    </source>
</evidence>
<feature type="non-terminal residue" evidence="2">
    <location>
        <position position="1"/>
    </location>
</feature>
<feature type="region of interest" description="Disordered" evidence="1">
    <location>
        <begin position="1"/>
        <end position="40"/>
    </location>
</feature>
<accession>A0AAN4ZQM3</accession>
<sequence length="119" mass="12172">PPAKPAIRKSVSKLSPSPAAQHVPSLKGGRGRRAAPSASVSTLSLPYPIYRIQANNAAKGVPPPSGGRMSTGGQQPNSIVSPVGTQCLGVKSNYTTAIPRTPSRADSLMNMPSSKKKGG</sequence>
<proteinExistence type="predicted"/>
<feature type="compositionally biased region" description="Basic residues" evidence="1">
    <location>
        <begin position="1"/>
        <end position="11"/>
    </location>
</feature>
<protein>
    <submittedName>
        <fullName evidence="2">Uncharacterized protein</fullName>
    </submittedName>
</protein>
<gene>
    <name evidence="2" type="ORF">PMAYCL1PPCAC_12852</name>
</gene>
<comment type="caution">
    <text evidence="2">The sequence shown here is derived from an EMBL/GenBank/DDBJ whole genome shotgun (WGS) entry which is preliminary data.</text>
</comment>
<feature type="region of interest" description="Disordered" evidence="1">
    <location>
        <begin position="57"/>
        <end position="84"/>
    </location>
</feature>
<organism evidence="2 3">
    <name type="scientific">Pristionchus mayeri</name>
    <dbReference type="NCBI Taxonomy" id="1317129"/>
    <lineage>
        <taxon>Eukaryota</taxon>
        <taxon>Metazoa</taxon>
        <taxon>Ecdysozoa</taxon>
        <taxon>Nematoda</taxon>
        <taxon>Chromadorea</taxon>
        <taxon>Rhabditida</taxon>
        <taxon>Rhabditina</taxon>
        <taxon>Diplogasteromorpha</taxon>
        <taxon>Diplogasteroidea</taxon>
        <taxon>Neodiplogasteridae</taxon>
        <taxon>Pristionchus</taxon>
    </lineage>
</organism>
<keyword evidence="3" id="KW-1185">Reference proteome</keyword>
<reference evidence="3" key="1">
    <citation type="submission" date="2022-10" db="EMBL/GenBank/DDBJ databases">
        <title>Genome assembly of Pristionchus species.</title>
        <authorList>
            <person name="Yoshida K."/>
            <person name="Sommer R.J."/>
        </authorList>
    </citation>
    <scope>NUCLEOTIDE SEQUENCE [LARGE SCALE GENOMIC DNA]</scope>
    <source>
        <strain evidence="3">RS5460</strain>
    </source>
</reference>
<dbReference type="AlphaFoldDB" id="A0AAN4ZQM3"/>
<feature type="region of interest" description="Disordered" evidence="1">
    <location>
        <begin position="97"/>
        <end position="119"/>
    </location>
</feature>
<name>A0AAN4ZQM3_9BILA</name>
<dbReference type="EMBL" id="BTRK01000003">
    <property type="protein sequence ID" value="GMR42657.1"/>
    <property type="molecule type" value="Genomic_DNA"/>
</dbReference>
<feature type="compositionally biased region" description="Polar residues" evidence="1">
    <location>
        <begin position="71"/>
        <end position="84"/>
    </location>
</feature>
<dbReference type="Proteomes" id="UP001328107">
    <property type="component" value="Unassembled WGS sequence"/>
</dbReference>